<reference evidence="9 10" key="1">
    <citation type="journal article" date="2024" name="BMC Genomics">
        <title>De novo assembly and annotation of Popillia japonica's genome with initial clues to its potential as an invasive pest.</title>
        <authorList>
            <person name="Cucini C."/>
            <person name="Boschi S."/>
            <person name="Funari R."/>
            <person name="Cardaioli E."/>
            <person name="Iannotti N."/>
            <person name="Marturano G."/>
            <person name="Paoli F."/>
            <person name="Bruttini M."/>
            <person name="Carapelli A."/>
            <person name="Frati F."/>
            <person name="Nardi F."/>
        </authorList>
    </citation>
    <scope>NUCLEOTIDE SEQUENCE [LARGE SCALE GENOMIC DNA]</scope>
    <source>
        <strain evidence="9">DMR45628</strain>
    </source>
</reference>
<keyword evidence="7" id="KW-0325">Glycoprotein</keyword>
<comment type="caution">
    <text evidence="9">The sequence shown here is derived from an EMBL/GenBank/DDBJ whole genome shotgun (WGS) entry which is preliminary data.</text>
</comment>
<proteinExistence type="predicted"/>
<dbReference type="Gene3D" id="3.40.190.10">
    <property type="entry name" value="Periplasmic binding protein-like II"/>
    <property type="match status" value="1"/>
</dbReference>
<keyword evidence="6" id="KW-0675">Receptor</keyword>
<dbReference type="SUPFAM" id="SSF53850">
    <property type="entry name" value="Periplasmic binding protein-like II"/>
    <property type="match status" value="1"/>
</dbReference>
<evidence type="ECO:0000313" key="9">
    <source>
        <dbReference type="EMBL" id="KAK9744908.1"/>
    </source>
</evidence>
<evidence type="ECO:0000256" key="4">
    <source>
        <dbReference type="ARBA" id="ARBA00022989"/>
    </source>
</evidence>
<organism evidence="9 10">
    <name type="scientific">Popillia japonica</name>
    <name type="common">Japanese beetle</name>
    <dbReference type="NCBI Taxonomy" id="7064"/>
    <lineage>
        <taxon>Eukaryota</taxon>
        <taxon>Metazoa</taxon>
        <taxon>Ecdysozoa</taxon>
        <taxon>Arthropoda</taxon>
        <taxon>Hexapoda</taxon>
        <taxon>Insecta</taxon>
        <taxon>Pterygota</taxon>
        <taxon>Neoptera</taxon>
        <taxon>Endopterygota</taxon>
        <taxon>Coleoptera</taxon>
        <taxon>Polyphaga</taxon>
        <taxon>Scarabaeiformia</taxon>
        <taxon>Scarabaeidae</taxon>
        <taxon>Rutelinae</taxon>
        <taxon>Popillia</taxon>
    </lineage>
</organism>
<dbReference type="Proteomes" id="UP001458880">
    <property type="component" value="Unassembled WGS sequence"/>
</dbReference>
<dbReference type="InterPro" id="IPR052192">
    <property type="entry name" value="Insect_Ionotropic_Sensory_Rcpt"/>
</dbReference>
<dbReference type="PANTHER" id="PTHR42643:SF30">
    <property type="entry name" value="IONOTROPIC RECEPTOR 40A-RELATED"/>
    <property type="match status" value="1"/>
</dbReference>
<evidence type="ECO:0000256" key="8">
    <source>
        <dbReference type="SAM" id="Phobius"/>
    </source>
</evidence>
<evidence type="ECO:0000256" key="1">
    <source>
        <dbReference type="ARBA" id="ARBA00004651"/>
    </source>
</evidence>
<evidence type="ECO:0000256" key="5">
    <source>
        <dbReference type="ARBA" id="ARBA00023136"/>
    </source>
</evidence>
<feature type="transmembrane region" description="Helical" evidence="8">
    <location>
        <begin position="589"/>
        <end position="612"/>
    </location>
</feature>
<keyword evidence="4 8" id="KW-1133">Transmembrane helix</keyword>
<evidence type="ECO:0000256" key="2">
    <source>
        <dbReference type="ARBA" id="ARBA00022475"/>
    </source>
</evidence>
<dbReference type="EMBL" id="JASPKY010000054">
    <property type="protein sequence ID" value="KAK9744908.1"/>
    <property type="molecule type" value="Genomic_DNA"/>
</dbReference>
<protein>
    <submittedName>
        <fullName evidence="9">Uncharacterized protein</fullName>
    </submittedName>
</protein>
<dbReference type="GO" id="GO:0005886">
    <property type="term" value="C:plasma membrane"/>
    <property type="evidence" value="ECO:0007669"/>
    <property type="project" value="UniProtKB-SubCell"/>
</dbReference>
<evidence type="ECO:0000256" key="6">
    <source>
        <dbReference type="ARBA" id="ARBA00023170"/>
    </source>
</evidence>
<sequence>MIIFIIVLFKVNAELLPLTNDYFQKHSLSQCVISALDQFIDYGEVISVIVSSTNPSKSSTVPFDAILFKDISVKNDASYVIKKVETRKLFEEYRKPITAYLIHIREPKELISSITFLSEESSWNPHAYFFVVSTYPAINTDAILHELFSEMWLHYRILNLVILLPKNFEGWYSVYTGFPSGICATSAKFYKIDRCVSGDFKNKDWFPDKVPTDLNGCQINVRTRIIEPFVIRIRNGTQYYFDGFEIKLLNAIAEHSNFTVNYSLPIPSNSYGIILRNGTLTGSLSDLKNKEIDMILGYFIAWPGLQPFFDIVTPHISDSLVFCVKRAKPFQNLVSMTQYLDKTVLFLLIMICFVISCLIYSTERIESEGIIIYTEYREILTNVFKIMIGVNVALLPETHTSRFLLLIWILSSNWFQTFYTVILMKSLSTPHPGHQISTEAEILEYKQTLEYFSLCKHFLNASIFDRLTSVKCDNYLDCLNKTALNEEYATCMPKLNVQYLLHHFLDEDGYTKLYYFKNHIVTYPIEILLWKGHPLKPRINKLVNRLKSGGFISKWKQDVFHDLLRELNVQHFIPSDKVVLRLSHFGISLILLLTMHIISFVVFLSECFIYQWKNSVILT</sequence>
<evidence type="ECO:0000256" key="7">
    <source>
        <dbReference type="ARBA" id="ARBA00023180"/>
    </source>
</evidence>
<keyword evidence="3 8" id="KW-0812">Transmembrane</keyword>
<keyword evidence="2" id="KW-1003">Cell membrane</keyword>
<evidence type="ECO:0000256" key="3">
    <source>
        <dbReference type="ARBA" id="ARBA00022692"/>
    </source>
</evidence>
<accession>A0AAW1MFE6</accession>
<dbReference type="PANTHER" id="PTHR42643">
    <property type="entry name" value="IONOTROPIC RECEPTOR 20A-RELATED"/>
    <property type="match status" value="1"/>
</dbReference>
<name>A0AAW1MFE6_POPJA</name>
<comment type="subcellular location">
    <subcellularLocation>
        <location evidence="1">Cell membrane</location>
        <topology evidence="1">Multi-pass membrane protein</topology>
    </subcellularLocation>
</comment>
<keyword evidence="10" id="KW-1185">Reference proteome</keyword>
<dbReference type="AlphaFoldDB" id="A0AAW1MFE6"/>
<keyword evidence="5 8" id="KW-0472">Membrane</keyword>
<evidence type="ECO:0000313" key="10">
    <source>
        <dbReference type="Proteomes" id="UP001458880"/>
    </source>
</evidence>
<gene>
    <name evidence="9" type="ORF">QE152_g7394</name>
</gene>